<protein>
    <recommendedName>
        <fullName evidence="1">Helicase/UvrB N-terminal domain-containing protein</fullName>
    </recommendedName>
</protein>
<comment type="caution">
    <text evidence="2">The sequence shown here is derived from an EMBL/GenBank/DDBJ whole genome shotgun (WGS) entry which is preliminary data.</text>
</comment>
<dbReference type="Gene3D" id="3.40.50.300">
    <property type="entry name" value="P-loop containing nucleotide triphosphate hydrolases"/>
    <property type="match status" value="2"/>
</dbReference>
<dbReference type="SUPFAM" id="SSF52540">
    <property type="entry name" value="P-loop containing nucleoside triphosphate hydrolases"/>
    <property type="match status" value="1"/>
</dbReference>
<dbReference type="AlphaFoldDB" id="A0A7C3SQ66"/>
<gene>
    <name evidence="2" type="ORF">ENV35_00280</name>
</gene>
<dbReference type="InterPro" id="IPR006935">
    <property type="entry name" value="Helicase/UvrB_N"/>
</dbReference>
<accession>A0A7C3SQ66</accession>
<dbReference type="GO" id="GO:0005829">
    <property type="term" value="C:cytosol"/>
    <property type="evidence" value="ECO:0007669"/>
    <property type="project" value="TreeGrafter"/>
</dbReference>
<dbReference type="PANTHER" id="PTHR47396">
    <property type="entry name" value="TYPE I RESTRICTION ENZYME ECOKI R PROTEIN"/>
    <property type="match status" value="1"/>
</dbReference>
<evidence type="ECO:0000259" key="1">
    <source>
        <dbReference type="Pfam" id="PF04851"/>
    </source>
</evidence>
<proteinExistence type="predicted"/>
<organism evidence="2">
    <name type="scientific">Dictyoglomus turgidum</name>
    <dbReference type="NCBI Taxonomy" id="513050"/>
    <lineage>
        <taxon>Bacteria</taxon>
        <taxon>Pseudomonadati</taxon>
        <taxon>Dictyoglomota</taxon>
        <taxon>Dictyoglomia</taxon>
        <taxon>Dictyoglomales</taxon>
        <taxon>Dictyoglomaceae</taxon>
        <taxon>Dictyoglomus</taxon>
    </lineage>
</organism>
<dbReference type="GO" id="GO:0005524">
    <property type="term" value="F:ATP binding"/>
    <property type="evidence" value="ECO:0007669"/>
    <property type="project" value="InterPro"/>
</dbReference>
<dbReference type="EMBL" id="DTGA01000006">
    <property type="protein sequence ID" value="HGB30295.1"/>
    <property type="molecule type" value="Genomic_DNA"/>
</dbReference>
<reference evidence="2" key="1">
    <citation type="journal article" date="2020" name="mSystems">
        <title>Genome- and Community-Level Interaction Insights into Carbon Utilization and Element Cycling Functions of Hydrothermarchaeota in Hydrothermal Sediment.</title>
        <authorList>
            <person name="Zhou Z."/>
            <person name="Liu Y."/>
            <person name="Xu W."/>
            <person name="Pan J."/>
            <person name="Luo Z.H."/>
            <person name="Li M."/>
        </authorList>
    </citation>
    <scope>NUCLEOTIDE SEQUENCE [LARGE SCALE GENOMIC DNA]</scope>
    <source>
        <strain evidence="2">SpSt-751</strain>
    </source>
</reference>
<dbReference type="PANTHER" id="PTHR47396:SF1">
    <property type="entry name" value="ATP-DEPENDENT HELICASE IRC3-RELATED"/>
    <property type="match status" value="1"/>
</dbReference>
<dbReference type="GO" id="GO:0003677">
    <property type="term" value="F:DNA binding"/>
    <property type="evidence" value="ECO:0007669"/>
    <property type="project" value="InterPro"/>
</dbReference>
<sequence length="935" mass="110286">MNKQDILPAMPLAKVLESEVKSWVDQGYPGVTQTTYTLLNYWFNRDESSQERFYPCQQRAIETIIYCHEILGITSLKECYERLYREVLAVRKSVRDEVENTLFPKYCLKMATGSGKTWVLQALLVWQYFNFINNEKKGRYSNNFVIVTPGKEVLDRILDAFKGKRDRNGNRNPATRDLEMSLFIPQTQEWKGRFNLLEKILEPDDIKQNMNLPDDGFIYITNWQQFRLKKGKDTVYDRTIGDVEEPLRGEVILSFLENYDNLVIMNDEAHHVHGKQTEDKEYLIWREFINRLYNRLDEKYKNRKFFLQVDFSATPFYGSKEKREYFPHIVYDYPLHSAMQEMLVKQLFLEERQSINQELEKLDFRAERERGRRGQIISLSQGQKMMLEIGRLKLEQLHKEFREKKIDKKPVMMVLCEETEVADLVYKYILGLVSSLTSQKYSPEEIMVIYSGMGKEKFGYTEEEAQRMLDKVDIDEDPLKIVISVLKLREGFDRKNICVVVVLRATESDLLLEQIVGRGLRLMFPRETFPAFFEEKVEAVKAIMSNKTPQSSLDFLFIVEHPRFRQFYEELRLKGYSIGIGDTEKIRTTGEIIPIEILPQRIKDYDLYWPQQIFEQIKMVDLSKINISLLPKYRISFSELKNMLSKIVIGDLHVPTEKVTKVWKLNNEFFDYNLFLSEISKSIAMEGKEQFLTGYLSKIAEIVDEYVSRRLFGEEIDFTKEENYCVLNWTEIWDFIKGQIRVKIVELLGEPHYTYLGSWRHLAEIERIYLRERNAVKVDKCIYPFIGFSAIGGGFEKIFIENILEKDNQVISFCKLQRTHPLRIPYRDAMGIQKEYEVDFIIKTKDCMYLVETKSDRDLTIDITGLKAKAAKAWCQNAIRVTTPTEVNQPQKWNYFLVSESMFKSNPKGPFSVFINQGKLLTERVITQSEQKLFR</sequence>
<feature type="domain" description="Helicase/UvrB N-terminal" evidence="1">
    <location>
        <begin position="54"/>
        <end position="316"/>
    </location>
</feature>
<evidence type="ECO:0000313" key="2">
    <source>
        <dbReference type="EMBL" id="HGB30295.1"/>
    </source>
</evidence>
<dbReference type="GO" id="GO:0016787">
    <property type="term" value="F:hydrolase activity"/>
    <property type="evidence" value="ECO:0007669"/>
    <property type="project" value="InterPro"/>
</dbReference>
<dbReference type="InterPro" id="IPR050742">
    <property type="entry name" value="Helicase_Restrict-Modif_Enz"/>
</dbReference>
<dbReference type="InterPro" id="IPR027417">
    <property type="entry name" value="P-loop_NTPase"/>
</dbReference>
<name>A0A7C3SQ66_9BACT</name>
<dbReference type="Pfam" id="PF04851">
    <property type="entry name" value="ResIII"/>
    <property type="match status" value="1"/>
</dbReference>